<accession>A0A517MJ29</accession>
<gene>
    <name evidence="1" type="ORF">FF011L_36320</name>
</gene>
<evidence type="ECO:0000313" key="2">
    <source>
        <dbReference type="Proteomes" id="UP000320672"/>
    </source>
</evidence>
<protein>
    <submittedName>
        <fullName evidence="1">Uncharacterized protein</fullName>
    </submittedName>
</protein>
<reference evidence="1 2" key="1">
    <citation type="submission" date="2019-02" db="EMBL/GenBank/DDBJ databases">
        <title>Deep-cultivation of Planctomycetes and their phenomic and genomic characterization uncovers novel biology.</title>
        <authorList>
            <person name="Wiegand S."/>
            <person name="Jogler M."/>
            <person name="Boedeker C."/>
            <person name="Pinto D."/>
            <person name="Vollmers J."/>
            <person name="Rivas-Marin E."/>
            <person name="Kohn T."/>
            <person name="Peeters S.H."/>
            <person name="Heuer A."/>
            <person name="Rast P."/>
            <person name="Oberbeckmann S."/>
            <person name="Bunk B."/>
            <person name="Jeske O."/>
            <person name="Meyerdierks A."/>
            <person name="Storesund J.E."/>
            <person name="Kallscheuer N."/>
            <person name="Luecker S."/>
            <person name="Lage O.M."/>
            <person name="Pohl T."/>
            <person name="Merkel B.J."/>
            <person name="Hornburger P."/>
            <person name="Mueller R.-W."/>
            <person name="Bruemmer F."/>
            <person name="Labrenz M."/>
            <person name="Spormann A.M."/>
            <person name="Op den Camp H."/>
            <person name="Overmann J."/>
            <person name="Amann R."/>
            <person name="Jetten M.S.M."/>
            <person name="Mascher T."/>
            <person name="Medema M.H."/>
            <person name="Devos D.P."/>
            <person name="Kaster A.-K."/>
            <person name="Ovreas L."/>
            <person name="Rohde M."/>
            <person name="Galperin M.Y."/>
            <person name="Jogler C."/>
        </authorList>
    </citation>
    <scope>NUCLEOTIDE SEQUENCE [LARGE SCALE GENOMIC DNA]</scope>
    <source>
        <strain evidence="1 2">FF011L</strain>
    </source>
</reference>
<dbReference type="AlphaFoldDB" id="A0A517MJ29"/>
<dbReference type="KEGG" id="rml:FF011L_36320"/>
<proteinExistence type="predicted"/>
<name>A0A517MJ29_9BACT</name>
<organism evidence="1 2">
    <name type="scientific">Roseimaritima multifibrata</name>
    <dbReference type="NCBI Taxonomy" id="1930274"/>
    <lineage>
        <taxon>Bacteria</taxon>
        <taxon>Pseudomonadati</taxon>
        <taxon>Planctomycetota</taxon>
        <taxon>Planctomycetia</taxon>
        <taxon>Pirellulales</taxon>
        <taxon>Pirellulaceae</taxon>
        <taxon>Roseimaritima</taxon>
    </lineage>
</organism>
<sequence length="383" mass="42114">MNIVSARRPKWNSPFCGSIAFLIGGVVLGCFVTARAQADPPSLFNMFGKKTVAAEPSKTYTLTEEEGPWLILAGNFAGPEGKLQADKLVQELRSDYDLAAFIYSETFDFSGRVADLQTGTKNVRYANPQAYESFSVLVGEFDTVNHPDIERTLATIKAATPKAFNMKGQENGPLSAVKKLHRQLLGQKSDGPKGPMANAFVTRNPLLPEDFFQQPEVDSFVMGMNKDVEYSLLDNPGKFTVVVCTFEGLSALVDGKNDRDFTPSADRLNEYARKANKMVTKLREQGVEAYEFHDRRRSLVAVGSFDNLGVQNVNGGFQYDPAILDTMQRYSAGDTIVRTPTGQLGLKAEHVDGIPYDLSPKPIAVPKKSKRSLYTATMDALGR</sequence>
<dbReference type="Proteomes" id="UP000320672">
    <property type="component" value="Chromosome"/>
</dbReference>
<keyword evidence="2" id="KW-1185">Reference proteome</keyword>
<dbReference type="PROSITE" id="PS51257">
    <property type="entry name" value="PROKAR_LIPOPROTEIN"/>
    <property type="match status" value="1"/>
</dbReference>
<dbReference type="EMBL" id="CP036262">
    <property type="protein sequence ID" value="QDS94850.1"/>
    <property type="molecule type" value="Genomic_DNA"/>
</dbReference>
<evidence type="ECO:0000313" key="1">
    <source>
        <dbReference type="EMBL" id="QDS94850.1"/>
    </source>
</evidence>